<dbReference type="SUPFAM" id="SSF54593">
    <property type="entry name" value="Glyoxalase/Bleomycin resistance protein/Dihydroxybiphenyl dioxygenase"/>
    <property type="match status" value="1"/>
</dbReference>
<evidence type="ECO:0000259" key="1">
    <source>
        <dbReference type="PROSITE" id="PS51819"/>
    </source>
</evidence>
<dbReference type="Gene3D" id="3.10.180.10">
    <property type="entry name" value="2,3-Dihydroxybiphenyl 1,2-Dioxygenase, domain 1"/>
    <property type="match status" value="1"/>
</dbReference>
<reference evidence="2" key="1">
    <citation type="submission" date="2018-05" db="EMBL/GenBank/DDBJ databases">
        <authorList>
            <person name="Lanie J.A."/>
            <person name="Ng W.-L."/>
            <person name="Kazmierczak K.M."/>
            <person name="Andrzejewski T.M."/>
            <person name="Davidsen T.M."/>
            <person name="Wayne K.J."/>
            <person name="Tettelin H."/>
            <person name="Glass J.I."/>
            <person name="Rusch D."/>
            <person name="Podicherti R."/>
            <person name="Tsui H.-C.T."/>
            <person name="Winkler M.E."/>
        </authorList>
    </citation>
    <scope>NUCLEOTIDE SEQUENCE</scope>
</reference>
<dbReference type="PANTHER" id="PTHR43279:SF1">
    <property type="entry name" value="CATECHOL-2,3-DIOXYGENASE"/>
    <property type="match status" value="1"/>
</dbReference>
<dbReference type="Pfam" id="PF00903">
    <property type="entry name" value="Glyoxalase"/>
    <property type="match status" value="1"/>
</dbReference>
<dbReference type="PROSITE" id="PS51819">
    <property type="entry name" value="VOC"/>
    <property type="match status" value="1"/>
</dbReference>
<dbReference type="AlphaFoldDB" id="A0A382KY24"/>
<proteinExistence type="predicted"/>
<protein>
    <recommendedName>
        <fullName evidence="1">VOC domain-containing protein</fullName>
    </recommendedName>
</protein>
<evidence type="ECO:0000313" key="2">
    <source>
        <dbReference type="EMBL" id="SVC29229.1"/>
    </source>
</evidence>
<organism evidence="2">
    <name type="scientific">marine metagenome</name>
    <dbReference type="NCBI Taxonomy" id="408172"/>
    <lineage>
        <taxon>unclassified sequences</taxon>
        <taxon>metagenomes</taxon>
        <taxon>ecological metagenomes</taxon>
    </lineage>
</organism>
<dbReference type="PANTHER" id="PTHR43279">
    <property type="entry name" value="CATECHOL-2,3-DIOXYGENASE"/>
    <property type="match status" value="1"/>
</dbReference>
<gene>
    <name evidence="2" type="ORF">METZ01_LOCUS282083</name>
</gene>
<dbReference type="EMBL" id="UINC01083478">
    <property type="protein sequence ID" value="SVC29229.1"/>
    <property type="molecule type" value="Genomic_DNA"/>
</dbReference>
<feature type="domain" description="VOC" evidence="1">
    <location>
        <begin position="5"/>
        <end position="127"/>
    </location>
</feature>
<dbReference type="InterPro" id="IPR029068">
    <property type="entry name" value="Glyas_Bleomycin-R_OHBP_Dase"/>
</dbReference>
<dbReference type="InterPro" id="IPR037523">
    <property type="entry name" value="VOC_core"/>
</dbReference>
<dbReference type="InterPro" id="IPR004360">
    <property type="entry name" value="Glyas_Fos-R_dOase_dom"/>
</dbReference>
<sequence>MKAHYLGHIVFYVRDLETSVSFYEEILGWERIESNALPFKAAALTSGRTHHELLLIEVGDAPQSNTGHRIGFYHAAFKIGDTLDELKSAYHELQSAGVNITGMSDHTVSKSIYLTDPDGNEIELYIDDPDQDWVKNPALVLSPIKPLRFD</sequence>
<accession>A0A382KY24</accession>
<name>A0A382KY24_9ZZZZ</name>